<keyword evidence="5" id="KW-0808">Transferase</keyword>
<keyword evidence="6" id="KW-0547">Nucleotide-binding</keyword>
<evidence type="ECO:0000256" key="3">
    <source>
        <dbReference type="ARBA" id="ARBA00022630"/>
    </source>
</evidence>
<evidence type="ECO:0000313" key="9">
    <source>
        <dbReference type="Proteomes" id="UP000887566"/>
    </source>
</evidence>
<dbReference type="WBParaSite" id="PSAMB.scaffold1829size27531.g15142.t1">
    <property type="protein sequence ID" value="PSAMB.scaffold1829size27531.g15142.t1"/>
    <property type="gene ID" value="PSAMB.scaffold1829size27531.g15142"/>
</dbReference>
<dbReference type="Proteomes" id="UP000887566">
    <property type="component" value="Unplaced"/>
</dbReference>
<accession>A0A914VDS1</accession>
<dbReference type="GO" id="GO:0008531">
    <property type="term" value="F:riboflavin kinase activity"/>
    <property type="evidence" value="ECO:0007669"/>
    <property type="project" value="UniProtKB-EC"/>
</dbReference>
<evidence type="ECO:0000313" key="10">
    <source>
        <dbReference type="WBParaSite" id="PSAMB.scaffold1829size27531.g15142.t1"/>
    </source>
</evidence>
<comment type="pathway">
    <text evidence="1">Cofactor biosynthesis; FMN biosynthesis; FMN from riboflavin (ATP route): step 1/1.</text>
</comment>
<feature type="domain" description="Riboflavin kinase" evidence="8">
    <location>
        <begin position="10"/>
        <end position="138"/>
    </location>
</feature>
<organism evidence="9 10">
    <name type="scientific">Plectus sambesii</name>
    <dbReference type="NCBI Taxonomy" id="2011161"/>
    <lineage>
        <taxon>Eukaryota</taxon>
        <taxon>Metazoa</taxon>
        <taxon>Ecdysozoa</taxon>
        <taxon>Nematoda</taxon>
        <taxon>Chromadorea</taxon>
        <taxon>Plectida</taxon>
        <taxon>Plectina</taxon>
        <taxon>Plectoidea</taxon>
        <taxon>Plectidae</taxon>
        <taxon>Plectus</taxon>
    </lineage>
</organism>
<dbReference type="EC" id="2.7.1.26" evidence="2"/>
<dbReference type="GO" id="GO:0005524">
    <property type="term" value="F:ATP binding"/>
    <property type="evidence" value="ECO:0007669"/>
    <property type="project" value="UniProtKB-KW"/>
</dbReference>
<dbReference type="AlphaFoldDB" id="A0A914VDS1"/>
<evidence type="ECO:0000256" key="1">
    <source>
        <dbReference type="ARBA" id="ARBA00005201"/>
    </source>
</evidence>
<dbReference type="PANTHER" id="PTHR22749">
    <property type="entry name" value="RIBOFLAVIN KINASE/FMN ADENYLYLTRANSFERASE"/>
    <property type="match status" value="1"/>
</dbReference>
<dbReference type="GO" id="GO:0009398">
    <property type="term" value="P:FMN biosynthetic process"/>
    <property type="evidence" value="ECO:0007669"/>
    <property type="project" value="TreeGrafter"/>
</dbReference>
<protein>
    <recommendedName>
        <fullName evidence="2">riboflavin kinase</fullName>
        <ecNumber evidence="2">2.7.1.26</ecNumber>
    </recommendedName>
</protein>
<dbReference type="SUPFAM" id="SSF82114">
    <property type="entry name" value="Riboflavin kinase-like"/>
    <property type="match status" value="1"/>
</dbReference>
<evidence type="ECO:0000256" key="4">
    <source>
        <dbReference type="ARBA" id="ARBA00022643"/>
    </source>
</evidence>
<sequence>MGAKRGPGAMLPYFASGRVVTGFGRGGKQLGCPTANLEDATVSDLPVDFDCGVYYGFASVDGGPLNGMVMSIGWNPQFKNTRKSMEVHILRSFDDDFYGSFLKIVITGFVRPMTSFSSLDELVKAIDEDIRIAREKLTTDDLNKYAAHEFFNTPIPSGSQPPQHHDVNGKL</sequence>
<evidence type="ECO:0000256" key="7">
    <source>
        <dbReference type="ARBA" id="ARBA00022840"/>
    </source>
</evidence>
<reference evidence="10" key="1">
    <citation type="submission" date="2022-11" db="UniProtKB">
        <authorList>
            <consortium name="WormBaseParasite"/>
        </authorList>
    </citation>
    <scope>IDENTIFICATION</scope>
</reference>
<dbReference type="InterPro" id="IPR015865">
    <property type="entry name" value="Riboflavin_kinase_bac/euk"/>
</dbReference>
<evidence type="ECO:0000256" key="6">
    <source>
        <dbReference type="ARBA" id="ARBA00022741"/>
    </source>
</evidence>
<keyword evidence="4" id="KW-0288">FMN</keyword>
<dbReference type="InterPro" id="IPR023468">
    <property type="entry name" value="Riboflavin_kinase"/>
</dbReference>
<name>A0A914VDS1_9BILA</name>
<evidence type="ECO:0000256" key="5">
    <source>
        <dbReference type="ARBA" id="ARBA00022679"/>
    </source>
</evidence>
<dbReference type="InterPro" id="IPR023465">
    <property type="entry name" value="Riboflavin_kinase_dom_sf"/>
</dbReference>
<dbReference type="PANTHER" id="PTHR22749:SF6">
    <property type="entry name" value="RIBOFLAVIN KINASE"/>
    <property type="match status" value="1"/>
</dbReference>
<dbReference type="SMART" id="SM00904">
    <property type="entry name" value="Flavokinase"/>
    <property type="match status" value="1"/>
</dbReference>
<keyword evidence="9" id="KW-1185">Reference proteome</keyword>
<evidence type="ECO:0000259" key="8">
    <source>
        <dbReference type="SMART" id="SM00904"/>
    </source>
</evidence>
<keyword evidence="7" id="KW-0067">ATP-binding</keyword>
<dbReference type="GO" id="GO:0009231">
    <property type="term" value="P:riboflavin biosynthetic process"/>
    <property type="evidence" value="ECO:0007669"/>
    <property type="project" value="InterPro"/>
</dbReference>
<dbReference type="Pfam" id="PF01687">
    <property type="entry name" value="Flavokinase"/>
    <property type="match status" value="1"/>
</dbReference>
<proteinExistence type="predicted"/>
<dbReference type="Gene3D" id="2.40.30.30">
    <property type="entry name" value="Riboflavin kinase-like"/>
    <property type="match status" value="1"/>
</dbReference>
<evidence type="ECO:0000256" key="2">
    <source>
        <dbReference type="ARBA" id="ARBA00012105"/>
    </source>
</evidence>
<keyword evidence="3" id="KW-0285">Flavoprotein</keyword>
<dbReference type="GO" id="GO:0005739">
    <property type="term" value="C:mitochondrion"/>
    <property type="evidence" value="ECO:0007669"/>
    <property type="project" value="TreeGrafter"/>
</dbReference>